<feature type="region of interest" description="Disordered" evidence="1">
    <location>
        <begin position="27"/>
        <end position="51"/>
    </location>
</feature>
<proteinExistence type="predicted"/>
<protein>
    <submittedName>
        <fullName evidence="2">Uncharacterized protein</fullName>
    </submittedName>
</protein>
<feature type="compositionally biased region" description="Basic and acidic residues" evidence="1">
    <location>
        <begin position="407"/>
        <end position="417"/>
    </location>
</feature>
<sequence>MHVPVGLHVRGVRTTFRQLNVTVNANEQAAGHGAGRGQAAGGTSGERRRQVRWRDKRDVSIVMAGRRDVVASQISEILCYLVLVFGVLAPEITSMSLSVRLSMVDRGDRDIDGDGSLPAPREMPFRQSKTHVCYRPNGESVQRQRRPNSSMGNISMQRAAGCGRAAGGVTSATLAGGERQTAGGGRDQRAVPMAGIARRGPVPEYCGASGGISWQPATSCARHAACVSGGRDEHKLRHASRQRAASMRPVRAASWGQWETEWRKWREAGDGQPAASGVGRAACNERTEYKWNTAQCALCRQTAGGVAGPSAGLVQRAGKVRCEKFMQGRAGCERLVRAGDAADDGRGRRAGAPGRRGGCRRRDAVDGRQAAGSRLHTDVAEETGGGYQAVDGGHWEKEGEGGGNPRISEKNERREGYGADMDSGTRGGGQKMWSEGAGSGRRAAGCAGCRAAGSQRETEWRKRREAGDGQPAASGVGRAARNMKPGRGRGMGDPGGRRKRKESGGQRVDSECARCGWRAAGPGGAACVRRVECSVRRVMLLGQRALAACATCAMSAWQEAACGRHREAAGDAGSERQATSGGRGGKLVRQGAGGREWVAGGVDDAPGGQSVFRDASRERLLAWDRHCILRDARTLREAGNGERRLAASGRRKWAAEGSERRAANGGKGATGAAGGAAAGSVWCVRTAGVAQRGCVRWVPARVAGSGYGKRAGSERREAGSVVGWATGNSGRRAANEEYRGRAAGVADV</sequence>
<reference evidence="2" key="1">
    <citation type="submission" date="2023-03" db="EMBL/GenBank/DDBJ databases">
        <title>Massive genome expansion in bonnet fungi (Mycena s.s.) driven by repeated elements and novel gene families across ecological guilds.</title>
        <authorList>
            <consortium name="Lawrence Berkeley National Laboratory"/>
            <person name="Harder C.B."/>
            <person name="Miyauchi S."/>
            <person name="Viragh M."/>
            <person name="Kuo A."/>
            <person name="Thoen E."/>
            <person name="Andreopoulos B."/>
            <person name="Lu D."/>
            <person name="Skrede I."/>
            <person name="Drula E."/>
            <person name="Henrissat B."/>
            <person name="Morin E."/>
            <person name="Kohler A."/>
            <person name="Barry K."/>
            <person name="LaButti K."/>
            <person name="Morin E."/>
            <person name="Salamov A."/>
            <person name="Lipzen A."/>
            <person name="Mereny Z."/>
            <person name="Hegedus B."/>
            <person name="Baldrian P."/>
            <person name="Stursova M."/>
            <person name="Weitz H."/>
            <person name="Taylor A."/>
            <person name="Grigoriev I.V."/>
            <person name="Nagy L.G."/>
            <person name="Martin F."/>
            <person name="Kauserud H."/>
        </authorList>
    </citation>
    <scope>NUCLEOTIDE SEQUENCE</scope>
    <source>
        <strain evidence="2">9144</strain>
    </source>
</reference>
<evidence type="ECO:0000313" key="3">
    <source>
        <dbReference type="Proteomes" id="UP001219525"/>
    </source>
</evidence>
<keyword evidence="3" id="KW-1185">Reference proteome</keyword>
<feature type="compositionally biased region" description="Basic and acidic residues" evidence="1">
    <location>
        <begin position="456"/>
        <end position="467"/>
    </location>
</feature>
<name>A0AAD6V1F5_9AGAR</name>
<evidence type="ECO:0000256" key="1">
    <source>
        <dbReference type="SAM" id="MobiDB-lite"/>
    </source>
</evidence>
<organism evidence="2 3">
    <name type="scientific">Mycena pura</name>
    <dbReference type="NCBI Taxonomy" id="153505"/>
    <lineage>
        <taxon>Eukaryota</taxon>
        <taxon>Fungi</taxon>
        <taxon>Dikarya</taxon>
        <taxon>Basidiomycota</taxon>
        <taxon>Agaricomycotina</taxon>
        <taxon>Agaricomycetes</taxon>
        <taxon>Agaricomycetidae</taxon>
        <taxon>Agaricales</taxon>
        <taxon>Marasmiineae</taxon>
        <taxon>Mycenaceae</taxon>
        <taxon>Mycena</taxon>
    </lineage>
</organism>
<feature type="compositionally biased region" description="Gly residues" evidence="1">
    <location>
        <begin position="32"/>
        <end position="44"/>
    </location>
</feature>
<feature type="region of interest" description="Disordered" evidence="1">
    <location>
        <begin position="641"/>
        <end position="674"/>
    </location>
</feature>
<comment type="caution">
    <text evidence="2">The sequence shown here is derived from an EMBL/GenBank/DDBJ whole genome shotgun (WGS) entry which is preliminary data.</text>
</comment>
<dbReference type="EMBL" id="JARJCW010000065">
    <property type="protein sequence ID" value="KAJ7199916.1"/>
    <property type="molecule type" value="Genomic_DNA"/>
</dbReference>
<feature type="region of interest" description="Disordered" evidence="1">
    <location>
        <begin position="455"/>
        <end position="507"/>
    </location>
</feature>
<gene>
    <name evidence="2" type="ORF">GGX14DRAFT_660826</name>
</gene>
<accession>A0AAD6V1F5</accession>
<dbReference type="AlphaFoldDB" id="A0AAD6V1F5"/>
<evidence type="ECO:0000313" key="2">
    <source>
        <dbReference type="EMBL" id="KAJ7199916.1"/>
    </source>
</evidence>
<feature type="region of interest" description="Disordered" evidence="1">
    <location>
        <begin position="342"/>
        <end position="440"/>
    </location>
</feature>
<feature type="compositionally biased region" description="Gly residues" evidence="1">
    <location>
        <begin position="665"/>
        <end position="674"/>
    </location>
</feature>
<dbReference type="Proteomes" id="UP001219525">
    <property type="component" value="Unassembled WGS sequence"/>
</dbReference>
<feature type="compositionally biased region" description="Basic and acidic residues" evidence="1">
    <location>
        <begin position="653"/>
        <end position="662"/>
    </location>
</feature>